<dbReference type="FunFam" id="2.10.25.10:FF:000066">
    <property type="entry name" value="FAT atypical cadherin 4"/>
    <property type="match status" value="1"/>
</dbReference>
<dbReference type="GO" id="GO:0048056">
    <property type="term" value="P:R3/R4 cell differentiation"/>
    <property type="evidence" value="ECO:0007669"/>
    <property type="project" value="UniProtKB-ARBA"/>
</dbReference>
<feature type="domain" description="EGF-like" evidence="22">
    <location>
        <begin position="3938"/>
        <end position="3974"/>
    </location>
</feature>
<feature type="domain" description="Cadherin" evidence="23">
    <location>
        <begin position="3525"/>
        <end position="3624"/>
    </location>
</feature>
<dbReference type="InterPro" id="IPR001881">
    <property type="entry name" value="EGF-like_Ca-bd_dom"/>
</dbReference>
<feature type="domain" description="Cadherin" evidence="23">
    <location>
        <begin position="2781"/>
        <end position="2881"/>
    </location>
</feature>
<dbReference type="InterPro" id="IPR000742">
    <property type="entry name" value="EGF"/>
</dbReference>
<feature type="domain" description="Cadherin" evidence="23">
    <location>
        <begin position="1091"/>
        <end position="1199"/>
    </location>
</feature>
<feature type="domain" description="Cadherin" evidence="23">
    <location>
        <begin position="883"/>
        <end position="986"/>
    </location>
</feature>
<accession>A0AAV0W1N5</accession>
<dbReference type="FunFam" id="2.60.40.60:FF:000024">
    <property type="entry name" value="FAT atypical cadherin 3"/>
    <property type="match status" value="2"/>
</dbReference>
<keyword evidence="4 19" id="KW-0812">Transmembrane</keyword>
<dbReference type="FunFam" id="2.60.40.60:FF:000035">
    <property type="entry name" value="Protocadherin Fat 3"/>
    <property type="match status" value="1"/>
</dbReference>
<dbReference type="PANTHER" id="PTHR24028:SF342">
    <property type="entry name" value="FAT ATYPICAL CADHERIN 4"/>
    <property type="match status" value="1"/>
</dbReference>
<dbReference type="InterPro" id="IPR002126">
    <property type="entry name" value="Cadherin-like_dom"/>
</dbReference>
<feature type="chain" id="PRO_5043516404" description="Protocadherin-16" evidence="20">
    <location>
        <begin position="24"/>
        <end position="5058"/>
    </location>
</feature>
<dbReference type="FunFam" id="2.60.40.60:FF:000108">
    <property type="entry name" value="FAT atypical cadherin 4"/>
    <property type="match status" value="1"/>
</dbReference>
<dbReference type="FunFam" id="2.60.40.60:FF:000134">
    <property type="entry name" value="protocadherin Fat 4"/>
    <property type="match status" value="1"/>
</dbReference>
<evidence type="ECO:0000259" key="22">
    <source>
        <dbReference type="PROSITE" id="PS50026"/>
    </source>
</evidence>
<feature type="domain" description="Cadherin" evidence="23">
    <location>
        <begin position="26"/>
        <end position="121"/>
    </location>
</feature>
<keyword evidence="3 17" id="KW-0245">EGF-like domain</keyword>
<dbReference type="Gene3D" id="2.60.40.60">
    <property type="entry name" value="Cadherins"/>
    <property type="match status" value="34"/>
</dbReference>
<dbReference type="Pfam" id="PF00028">
    <property type="entry name" value="Cadherin"/>
    <property type="match status" value="33"/>
</dbReference>
<evidence type="ECO:0000256" key="3">
    <source>
        <dbReference type="ARBA" id="ARBA00022536"/>
    </source>
</evidence>
<feature type="compositionally biased region" description="Gly residues" evidence="18">
    <location>
        <begin position="4735"/>
        <end position="4765"/>
    </location>
</feature>
<dbReference type="PROSITE" id="PS00232">
    <property type="entry name" value="CADHERIN_1"/>
    <property type="match status" value="16"/>
</dbReference>
<feature type="domain" description="EGF-like" evidence="22">
    <location>
        <begin position="3898"/>
        <end position="3936"/>
    </location>
</feature>
<feature type="domain" description="Cadherin" evidence="23">
    <location>
        <begin position="3412"/>
        <end position="3516"/>
    </location>
</feature>
<dbReference type="FunFam" id="2.60.40.60:FF:000321">
    <property type="entry name" value="Cadherin-related tumor suppressor"/>
    <property type="match status" value="1"/>
</dbReference>
<feature type="compositionally biased region" description="Low complexity" evidence="18">
    <location>
        <begin position="4962"/>
        <end position="4972"/>
    </location>
</feature>
<keyword evidence="8" id="KW-0130">Cell adhesion</keyword>
<feature type="domain" description="Cadherin" evidence="23">
    <location>
        <begin position="1534"/>
        <end position="1621"/>
    </location>
</feature>
<dbReference type="GO" id="GO:0007560">
    <property type="term" value="P:imaginal disc morphogenesis"/>
    <property type="evidence" value="ECO:0007669"/>
    <property type="project" value="UniProtKB-ARBA"/>
</dbReference>
<feature type="domain" description="Cadherin" evidence="23">
    <location>
        <begin position="570"/>
        <end position="677"/>
    </location>
</feature>
<feature type="disulfide bond" evidence="17">
    <location>
        <begin position="3926"/>
        <end position="3935"/>
    </location>
</feature>
<feature type="compositionally biased region" description="Polar residues" evidence="18">
    <location>
        <begin position="4657"/>
        <end position="4666"/>
    </location>
</feature>
<dbReference type="GO" id="GO:0048589">
    <property type="term" value="P:developmental growth"/>
    <property type="evidence" value="ECO:0007669"/>
    <property type="project" value="UniProtKB-ARBA"/>
</dbReference>
<dbReference type="CDD" id="cd00054">
    <property type="entry name" value="EGF_CA"/>
    <property type="match status" value="3"/>
</dbReference>
<feature type="region of interest" description="Disordered" evidence="18">
    <location>
        <begin position="4995"/>
        <end position="5058"/>
    </location>
</feature>
<comment type="caution">
    <text evidence="24">The sequence shown here is derived from an EMBL/GenBank/DDBJ whole genome shotgun (WGS) entry which is preliminary data.</text>
</comment>
<feature type="domain" description="Cadherin" evidence="23">
    <location>
        <begin position="1410"/>
        <end position="1520"/>
    </location>
</feature>
<dbReference type="InterPro" id="IPR001791">
    <property type="entry name" value="Laminin_G"/>
</dbReference>
<dbReference type="Pfam" id="PF00008">
    <property type="entry name" value="EGF"/>
    <property type="match status" value="3"/>
</dbReference>
<keyword evidence="11 17" id="KW-1015">Disulfide bond</keyword>
<keyword evidence="25" id="KW-1185">Reference proteome</keyword>
<dbReference type="FunFam" id="2.60.40.60:FF:000143">
    <property type="entry name" value="FAT atypical cadherin 4"/>
    <property type="match status" value="1"/>
</dbReference>
<evidence type="ECO:0000256" key="8">
    <source>
        <dbReference type="ARBA" id="ARBA00022889"/>
    </source>
</evidence>
<dbReference type="FunFam" id="2.60.40.60:FF:000037">
    <property type="entry name" value="FAT atypical cadherin 1"/>
    <property type="match status" value="1"/>
</dbReference>
<feature type="signal peptide" evidence="20">
    <location>
        <begin position="1"/>
        <end position="23"/>
    </location>
</feature>
<dbReference type="GO" id="GO:0120035">
    <property type="term" value="P:regulation of plasma membrane bounded cell projection organization"/>
    <property type="evidence" value="ECO:0007669"/>
    <property type="project" value="UniProtKB-ARBA"/>
</dbReference>
<dbReference type="GO" id="GO:0005911">
    <property type="term" value="C:cell-cell junction"/>
    <property type="evidence" value="ECO:0007669"/>
    <property type="project" value="UniProtKB-ARBA"/>
</dbReference>
<dbReference type="FunFam" id="2.60.40.60:FF:000039">
    <property type="entry name" value="FAT atypical cadherin 3"/>
    <property type="match status" value="2"/>
</dbReference>
<feature type="compositionally biased region" description="Polar residues" evidence="18">
    <location>
        <begin position="4935"/>
        <end position="4947"/>
    </location>
</feature>
<feature type="domain" description="Cadherin" evidence="23">
    <location>
        <begin position="122"/>
        <end position="235"/>
    </location>
</feature>
<evidence type="ECO:0000256" key="7">
    <source>
        <dbReference type="ARBA" id="ARBA00022837"/>
    </source>
</evidence>
<dbReference type="FunFam" id="2.60.40.60:FF:000106">
    <property type="entry name" value="FAT atypical cadherin 4"/>
    <property type="match status" value="1"/>
</dbReference>
<dbReference type="GO" id="GO:0016327">
    <property type="term" value="C:apicolateral plasma membrane"/>
    <property type="evidence" value="ECO:0007669"/>
    <property type="project" value="UniProtKB-ARBA"/>
</dbReference>
<dbReference type="CDD" id="cd11304">
    <property type="entry name" value="Cadherin_repeat"/>
    <property type="match status" value="34"/>
</dbReference>
<keyword evidence="12" id="KW-0325">Glycoprotein</keyword>
<dbReference type="GO" id="GO:0090251">
    <property type="term" value="P:protein localization involved in establishment of planar polarity"/>
    <property type="evidence" value="ECO:0007669"/>
    <property type="project" value="UniProtKB-ARBA"/>
</dbReference>
<reference evidence="24 25" key="1">
    <citation type="submission" date="2023-01" db="EMBL/GenBank/DDBJ databases">
        <authorList>
            <person name="Whitehead M."/>
        </authorList>
    </citation>
    <scope>NUCLEOTIDE SEQUENCE [LARGE SCALE GENOMIC DNA]</scope>
</reference>
<feature type="domain" description="Cadherin" evidence="23">
    <location>
        <begin position="678"/>
        <end position="882"/>
    </location>
</feature>
<dbReference type="FunFam" id="2.60.40.60:FF:000033">
    <property type="entry name" value="FAT atypical cadherin 1"/>
    <property type="match status" value="2"/>
</dbReference>
<dbReference type="FunFam" id="2.60.40.60:FF:000081">
    <property type="entry name" value="protocadherin Fat 4"/>
    <property type="match status" value="1"/>
</dbReference>
<feature type="transmembrane region" description="Helical" evidence="19">
    <location>
        <begin position="4438"/>
        <end position="4463"/>
    </location>
</feature>
<evidence type="ECO:0000256" key="12">
    <source>
        <dbReference type="ARBA" id="ARBA00023180"/>
    </source>
</evidence>
<dbReference type="SUPFAM" id="SSF57196">
    <property type="entry name" value="EGF/Laminin"/>
    <property type="match status" value="2"/>
</dbReference>
<feature type="domain" description="Cadherin" evidence="23">
    <location>
        <begin position="2364"/>
        <end position="2468"/>
    </location>
</feature>
<feature type="disulfide bond" evidence="17">
    <location>
        <begin position="3964"/>
        <end position="3973"/>
    </location>
</feature>
<evidence type="ECO:0000256" key="14">
    <source>
        <dbReference type="ARBA" id="ARBA00072299"/>
    </source>
</evidence>
<feature type="domain" description="Cadherin" evidence="23">
    <location>
        <begin position="2571"/>
        <end position="2677"/>
    </location>
</feature>
<dbReference type="PROSITE" id="PS01186">
    <property type="entry name" value="EGF_2"/>
    <property type="match status" value="2"/>
</dbReference>
<keyword evidence="2" id="KW-1003">Cell membrane</keyword>
<evidence type="ECO:0000256" key="11">
    <source>
        <dbReference type="ARBA" id="ARBA00023157"/>
    </source>
</evidence>
<dbReference type="SUPFAM" id="SSF49899">
    <property type="entry name" value="Concanavalin A-like lectins/glucanases"/>
    <property type="match status" value="2"/>
</dbReference>
<dbReference type="GO" id="GO:0007411">
    <property type="term" value="P:axon guidance"/>
    <property type="evidence" value="ECO:0007669"/>
    <property type="project" value="UniProtKB-ARBA"/>
</dbReference>
<evidence type="ECO:0000256" key="6">
    <source>
        <dbReference type="ARBA" id="ARBA00022737"/>
    </source>
</evidence>
<feature type="domain" description="Cadherin" evidence="23">
    <location>
        <begin position="465"/>
        <end position="569"/>
    </location>
</feature>
<organism evidence="24 25">
    <name type="scientific">Macrosiphum euphorbiae</name>
    <name type="common">potato aphid</name>
    <dbReference type="NCBI Taxonomy" id="13131"/>
    <lineage>
        <taxon>Eukaryota</taxon>
        <taxon>Metazoa</taxon>
        <taxon>Ecdysozoa</taxon>
        <taxon>Arthropoda</taxon>
        <taxon>Hexapoda</taxon>
        <taxon>Insecta</taxon>
        <taxon>Pterygota</taxon>
        <taxon>Neoptera</taxon>
        <taxon>Paraneoptera</taxon>
        <taxon>Hemiptera</taxon>
        <taxon>Sternorrhyncha</taxon>
        <taxon>Aphidomorpha</taxon>
        <taxon>Aphidoidea</taxon>
        <taxon>Aphididae</taxon>
        <taxon>Macrosiphini</taxon>
        <taxon>Macrosiphum</taxon>
    </lineage>
</organism>
<dbReference type="GO" id="GO:0050769">
    <property type="term" value="P:positive regulation of neurogenesis"/>
    <property type="evidence" value="ECO:0007669"/>
    <property type="project" value="UniProtKB-ARBA"/>
</dbReference>
<sequence>MSWRAVICMVLALVVGPSSVVCASGDVDNNARVQLEVLEGQPKGTAVGRIPVRPGFVYRFNEPSDEFVLNATTGEITTAQILDRESLSNDRYDLIVLSSQPTYPIEVRILVADVNDNAPEFPEPVISVSFPESAAPDNKVLLDTATDKDAGANGVSSDYQIVAGNVDNKFRLDVTSNPGGDLTYLYLQTTGKLDRETVAFYQLNISVRDGGVPTRYGFQTVNVTILDVNDNPPIFAHTDYSAWLNESAPPGTFALQVTATDADLGENGRIVYYLPETSDNRFRVDSETGAIYTTEVPDCPQQNCPNTQQPRASCPKSCVFTVHARDHGSPRQDGRAYVTISLIDANDHDPVIRFRYFPSNAAFATVDENAINGSVVAAVSVMDPDEGLNGETTIEIISGNELNHFRLESSQSFYIVRVHGILDREQINKYNLTVLASDKGTPARTTMAYLLIYVNDINDHEPVFEKSEYSATLSELSPVGTYVASITATDEDTGINAQIYYSIVSGNAFGWFDIDPDTGLVTLKGRLDREQMGAAEIKISARDGGPNPKWAYTQLKVIVLDENDERPEFTQELIVVKMLENVPENTLVAMLTASDHDQGTNGSVSYSLHPEVQYKYKGAFALDSLTGQLTAKTQLDREKVLEYKIKVLAKDQGSPPKSSTATVILDVLDVNDNDPVFYPQQYVAFVGDNHPTGTNILTVSAYDVDEGENAVVEYRLASGGDSGLFYIDARDGSIYLKSSGDLTKSIYRLNVTAVDRDGRRAAEDASVEIIKNADETLKFDTTEGYSFQIYEDHSGQEDPISNRQVGRVRVKDTKSDVAYFILNGDNGNFRVDRNGVLTTWKKIDRENQSFYSIRIGARSGLKFGTTLVNVTILDVNDNEPTFVTVIDEVDLYENTAVGQELCVARAKDKDVGLNGRVTYRLVSKPDSLFRITESSGIVYLHKPVYTAPGTVLAAEIMATDSGNPPLSAKHVVLFTIQDVNDHTPVFDQTSYESSLSEATAVNSRFFGLTATDGDYGSNARLSYAIEEGDVEGNFGIFPDGMLYIKHRLDRESRDYYALSVVVRDAGTPARSSSVVAIVHVTDENDNKPEFANVTFDFHINENEPAGTFVGKLSASDRDTGRNAELTYSLINCKTDFWIDPKNGFIRTQREFDREQLIRATGQNVITLEATVADNGKHPLYDKTKVNVYVNDVNDNRPRFFRQPYRVQVSEGSPVGTHVLRVYTTDEDDGQNGAVHYTMDDGDDDKFRIDNGTGMITINALLDRESRASYILRVTAHDNGTTVQLNASATVTVEVLDDNDNPPKFESPPLGVSIYENATVNTELVRFRATDPDLGVNSEVRYSIVSGNRRDTFHIDIVTGVLYLHKRLDYEDISAYVLNISAYDNGNPRLSSALAFHVTVLDCNDNPPQFPSTAIVRQIIENLEPGTSIVHVVADDPDSELNGLVHYSITQQQPDNDRRSFKINEKTGVISTVLPIDREYVDTYRLTVTAIDQAMPVETRLSAEKTVTIIVDDENDNAPVFVSVDTGLIRAKHAGALIMHALARDMDTSTNGLVTYEMVGGDSELFSIHRTSGAISLRRELTRPERSYKLTVRATDEAVQSERKSTDAYITLLTDTDSVDKLADLKDYEGSVYENEPLGTSVLRMDPLSGQIEYYVVNVTGFNGQQADRMFSVDVKLGVLYTAAMLDREGGADQYVVHVYATNVGSQTPKTGHIQVKVKILDRNDNRPMWPNAPIEYKISEEIPIGSLVATLKATDPDLDSTLTYTVIGDNDSISSSPLMLDAYTGNVRVRKPIDRETSPRHVLPVRVSDGVHHSDTSVVFVILDTNDNAPSFAKSVYSLDVSESRSRGTKIGDITAVDEDEGVNGVVTYSVISDWANDVFNIDPHTGAFSLTGKLDHEEVQHYIMTVQAQDAGKPMLSSTVTVYINVIDENDNAPVFETNSYNVDVYENATVNTIVATVMATDRDSGINGKIKYSIQSIDQEDNDFTIDPDNGTIWPHRNLDRETVASYNLVVVAKDGGRPAASELSTTVQMTITIKDVNDCSPHWITPNVTAVMENVEIGTIVTVLKAVDDDEEKNGFVEYWINSGDEKTFTIGSIDGVLRVASSLDRETKSSYKLEIGAKDRGDPSLNSIMKLTVNILDENDNSPIFDPRQYTSSVPENVTIGYTVVQLFATDKDVGPNAGIRYTITNGDENLDFSIADDTGLIRVAKYLNYERKSRYVLTIKAEDGPVGIDNRVNSDEVTVIITILDINDNYPVFPDSPYTIHVLEEYIPESKEFPVAIVKATDADSGYNGRVRYYLKDTEYFTVDSVNGKIHLVRSLDREVQSEHLITAVAMDSGMPSLSGTGFIRVIVQDVNDHSPQFQQQNYVVYIDENSPIGYSVTQLTATDSDIGLNAKIKYSLLGNKQDKFQMDEDTGILRTLSNLDREENEVYYLTVVAQDSSLTEPKASVANLTVFAKDVNDNYPIFSTSQSIIYVSDKTQSGQFIFGVTAIDLDSGDNGKIVYHLIAGDIDMFHIDENTGVIESIQKLNKQMEYKIKIEASDKGQIPKNAEFDLTVILWPDRDFPVVRHVGTKQLSIVENSSPGSGVSRILATTPKTGSKKGTLRFSIAGGDFDNTFEVDSVSGEVIIGKNGIDHEKSSQYKIWIEASDSDEPKLRSAVLLTVNVTDVNDNPPVFEYPFYTVSVQEETFPPTSVITVVAIDKDTGKNSIITYRLVDDINGIFSIDDVSGEIVTNTKLDRETDDHYTLTVEAVDQGYPSLTGSAMVHITVIDINDNPPRFTRLFSVNVTENTEVGSFVIGITSSDLDIGVNAKATYRFTENPGNMFKIDSDTGKVYIASAIDREVQDEYLLNVVAADGSWQAETPLTITIQDVNDNAPEFEKSNYKFNFPETQKIGATVGRVIATDRDKQGSNSVVSFNLKQPSDVFFIDPIYGDIFTKRALKYKHSTKDISPENEYTLTVLATDNGKPPLSSECFIIINVIDSNNNPPQFEKKKYFSPIPINLEVWSPLITVVATDHDSGVNAEIEYFVYGGNATDLVQVDRFSGLISLKKKIIDTDLSKNYDLVIRATDHGVPPKQDITDVTFTITSENNFNPEFSSLSYQVFVPENEPIGSTVLTVKATDQDEGPNGLVRYSFENLSDKFKLNPDTGAITIAQILDFERIREYKLNVIAMDTGFEPKKSKATLSIMLTDINDNPPTFNQTLFNVFILENSPLGTFVSQMVAKDLDSPKNAIINYSITGGTGEHLFYFNSTSGAIFSKQVFDYEKEKSYSLEILAINPNSTLSGSTIVIVHIEGVNEYYPTFSQSVFYYDVPESAEIGVNVGAVKATDLDAGNDGKVYYFLVGSSNDKGFTIDHNTGLLRVSRHLDRETQNRIILTVLAKNAGSIRGNDTDEAQVIISIQDGNDPPEFDQEYYECLVSEGTRPGAKILTVHAVDKDAWPQNNQFSYSILYNMTKLFRVDPQNGTIETVGHFDRETINYYEIIVGAVDTGSPPQTGSATVKVMITDVNDNGPLLAPDNSVGYVSENEPINTSIMVLTATDADQPPNGAPFTYRIVGGPHREFVTLDESSGLLRTARSIDREQTPNLSIVISITDNGSPQITTENLLNIVILDQNDCPSSPRSVNVLIYSIKNEYPVGKVADVRPIDPDTTGDYKCYLQKTNNDFLIPEACDLHINSISKPITVLHVSGNDGKHDSVTNIVKIEYQTIDKNIIENTVFTRIDNVTSSGFIENHYTKFMNVLNSTFEDNDPLLYSINEVDGGIEVAIAARGLTKEHMNDALRSKSNSIAQSTRLPVFFDYSPCQKNTCENYGNCSSSLVISKEPRVTNSQDFIFTSPTILQEFFCTCAEGYAGKKCDKRQDPCAPNPCQYGGTCRRQGISYQCFCPSDREGLECEKERYDKCDNNPCMNGGSCKQTQDNIGYFCLCRPGYRGNICELSADSCRPNPCLNGGSCVSLKPGYKCNCPNGLHGRHCDKSSYGFNEYSYMSFPSLDSITNDITIVFSTSKPDSLLLYNYGTQVGGRSDFIAIELIEGKCVFSYGGARSSITAISVGKSDGSSLADSQWYKITAVRNGKVLSLSVASCVDNGDNCQECRPSDKSCYSDNTGTVGTLNFNGNNLLIGGVTSADPLLERPGQLRSDDFVGCVHSVTINGYGMNLSSPISSKAVDPFCNRQGLCAQSSTLCGEGSSCLDRWNGVMCKCEDNDVLSPNCFQAFKPVSLGEGSFLEYKITEKHRRMHLLESIYNGTTVWRQESRIKRSSLAVTPVKELSLMFRTMKSNATILLAASNSDFTLVKLINGKLLYSSFLSTSTSTVNMSVEKNVDDGNWHNLTMVIGAKSLKLFLNGQKVGEELDSVSVHDFLDPYLTKMYLGGVDREYFSGKIDTSSFSGCLANLTINKELQPFNGTGSIFPEVFHTGNISFDCDLSGLASVGVAVTDPLSLGITLVIVFFVILLMAITISFVVFKIRRQTKCDKDSDSGKDHFQSGLHSESPALNTIPVSSFMSETGDVIRHHMVPPEILSKRYKDQDMGMNDTHRPHRPDIIEREVVGKSPPPQRDELNQHMKNMHQHDSVTGDHDMPEHYDLENASSIAPSDIDIVYHYKSYRDGNNLRKMKSHLSPGMPSNMYHKQMRHATGFQSPHSRDSRSAAPPPPPPLDSTNHMQHQSTPLARLSPSSELSQQLPRILTLRDISGKPLQTALLATSSSGVVSKDCPMHSNSERSLNSPVMSGHSLSGSGMSGGGGGSGGAVGSNSGGGGGGGSGVGSGGRSQSQLQQQQQHGRPPSLGSTVDVVSGTGGSGGRPSNIMVDDHAHLRRHQQQHHRQNDDDDDDDTGTSTSSDESGNDSFTCSEIEYDNNSVSGEKLSDVIFNKIGSSGGKSASGSSDRDSQRRRRLPLPSQLPPSSSSSSDAAVMAAQHQQQQQHQQQEQMQAAAGYDTFDSSFRGSLSTLVASDDDGPMYRNVRTPNNNPSESSSIPVGLGWDYLLNWAPSNNGMRPIMQPPSPSSPYTDHDHRLHHHHHHVGSGVGGGIGNGQSAADSVAKRTGEGTSSSRQLPKSPEEYV</sequence>
<feature type="domain" description="Cadherin" evidence="23">
    <location>
        <begin position="358"/>
        <end position="464"/>
    </location>
</feature>
<dbReference type="Proteomes" id="UP001160148">
    <property type="component" value="Unassembled WGS sequence"/>
</dbReference>
<dbReference type="SMART" id="SM00181">
    <property type="entry name" value="EGF"/>
    <property type="match status" value="5"/>
</dbReference>
<keyword evidence="9 19" id="KW-1133">Transmembrane helix</keyword>
<evidence type="ECO:0000256" key="16">
    <source>
        <dbReference type="PROSITE-ProRule" id="PRU00043"/>
    </source>
</evidence>
<dbReference type="Pfam" id="PF00054">
    <property type="entry name" value="Laminin_G_1"/>
    <property type="match status" value="1"/>
</dbReference>
<keyword evidence="7 16" id="KW-0106">Calcium</keyword>
<dbReference type="InterPro" id="IPR020894">
    <property type="entry name" value="Cadherin_CS"/>
</dbReference>
<feature type="domain" description="Cadherin" evidence="23">
    <location>
        <begin position="2046"/>
        <end position="2149"/>
    </location>
</feature>
<feature type="domain" description="Cadherin" evidence="23">
    <location>
        <begin position="2150"/>
        <end position="2258"/>
    </location>
</feature>
<feature type="domain" description="Cadherin" evidence="23">
    <location>
        <begin position="2993"/>
        <end position="3098"/>
    </location>
</feature>
<feature type="disulfide bond" evidence="17">
    <location>
        <begin position="3885"/>
        <end position="3894"/>
    </location>
</feature>
<feature type="domain" description="Cadherin" evidence="23">
    <location>
        <begin position="1200"/>
        <end position="1304"/>
    </location>
</feature>
<comment type="caution">
    <text evidence="17">Lacks conserved residue(s) required for the propagation of feature annotation.</text>
</comment>
<dbReference type="Gene3D" id="2.10.25.10">
    <property type="entry name" value="Laminin"/>
    <property type="match status" value="4"/>
</dbReference>
<dbReference type="PANTHER" id="PTHR24028">
    <property type="entry name" value="CADHERIN-87A"/>
    <property type="match status" value="1"/>
</dbReference>
<evidence type="ECO:0000256" key="10">
    <source>
        <dbReference type="ARBA" id="ARBA00023136"/>
    </source>
</evidence>
<feature type="domain" description="Cadherin" evidence="23">
    <location>
        <begin position="236"/>
        <end position="352"/>
    </location>
</feature>
<dbReference type="GO" id="GO:0016318">
    <property type="term" value="P:ommatidial rotation"/>
    <property type="evidence" value="ECO:0007669"/>
    <property type="project" value="UniProtKB-ARBA"/>
</dbReference>
<name>A0AAV0W1N5_9HEMI</name>
<dbReference type="EMBL" id="CARXXK010000001">
    <property type="protein sequence ID" value="CAI6348766.1"/>
    <property type="molecule type" value="Genomic_DNA"/>
</dbReference>
<dbReference type="FunFam" id="2.60.40.60:FF:000116">
    <property type="entry name" value="Dachsous cadherin-related 2"/>
    <property type="match status" value="3"/>
</dbReference>
<evidence type="ECO:0000256" key="4">
    <source>
        <dbReference type="ARBA" id="ARBA00022692"/>
    </source>
</evidence>
<dbReference type="CDD" id="cd00110">
    <property type="entry name" value="LamG"/>
    <property type="match status" value="2"/>
</dbReference>
<evidence type="ECO:0000256" key="9">
    <source>
        <dbReference type="ARBA" id="ARBA00022989"/>
    </source>
</evidence>
<dbReference type="GO" id="GO:0007156">
    <property type="term" value="P:homophilic cell adhesion via plasma membrane adhesion molecules"/>
    <property type="evidence" value="ECO:0007669"/>
    <property type="project" value="InterPro"/>
</dbReference>
<dbReference type="GO" id="GO:0016477">
    <property type="term" value="P:cell migration"/>
    <property type="evidence" value="ECO:0007669"/>
    <property type="project" value="UniProtKB-ARBA"/>
</dbReference>
<dbReference type="FunFam" id="2.60.40.60:FF:000005">
    <property type="entry name" value="Protocadherin 9"/>
    <property type="match status" value="2"/>
</dbReference>
<dbReference type="PROSITE" id="PS00022">
    <property type="entry name" value="EGF_1"/>
    <property type="match status" value="4"/>
</dbReference>
<keyword evidence="6" id="KW-0677">Repeat</keyword>
<feature type="domain" description="Cadherin" evidence="23">
    <location>
        <begin position="2678"/>
        <end position="2781"/>
    </location>
</feature>
<feature type="domain" description="Cadherin" evidence="23">
    <location>
        <begin position="1623"/>
        <end position="1729"/>
    </location>
</feature>
<evidence type="ECO:0000256" key="17">
    <source>
        <dbReference type="PROSITE-ProRule" id="PRU00076"/>
    </source>
</evidence>
<dbReference type="GO" id="GO:0040008">
    <property type="term" value="P:regulation of growth"/>
    <property type="evidence" value="ECO:0007669"/>
    <property type="project" value="UniProtKB-ARBA"/>
</dbReference>
<feature type="region of interest" description="Disordered" evidence="18">
    <location>
        <begin position="4701"/>
        <end position="4972"/>
    </location>
</feature>
<feature type="domain" description="Cadherin" evidence="23">
    <location>
        <begin position="1938"/>
        <end position="2046"/>
    </location>
</feature>
<evidence type="ECO:0000313" key="24">
    <source>
        <dbReference type="EMBL" id="CAI6348766.1"/>
    </source>
</evidence>
<evidence type="ECO:0000256" key="19">
    <source>
        <dbReference type="SAM" id="Phobius"/>
    </source>
</evidence>
<evidence type="ECO:0000256" key="2">
    <source>
        <dbReference type="ARBA" id="ARBA00022475"/>
    </source>
</evidence>
<dbReference type="PROSITE" id="PS50025">
    <property type="entry name" value="LAM_G_DOMAIN"/>
    <property type="match status" value="2"/>
</dbReference>
<proteinExistence type="predicted"/>
<dbReference type="SMART" id="SM00179">
    <property type="entry name" value="EGF_CA"/>
    <property type="match status" value="3"/>
</dbReference>
<protein>
    <recommendedName>
        <fullName evidence="14">Protocadherin-16</fullName>
    </recommendedName>
    <alternativeName>
        <fullName evidence="15">Protein dachsous homolog 1</fullName>
    </alternativeName>
</protein>
<feature type="compositionally biased region" description="Basic residues" evidence="18">
    <location>
        <begin position="4810"/>
        <end position="4819"/>
    </location>
</feature>
<evidence type="ECO:0000256" key="5">
    <source>
        <dbReference type="ARBA" id="ARBA00022729"/>
    </source>
</evidence>
<feature type="disulfide bond" evidence="17">
    <location>
        <begin position="3907"/>
        <end position="3924"/>
    </location>
</feature>
<dbReference type="GO" id="GO:0005509">
    <property type="term" value="F:calcium ion binding"/>
    <property type="evidence" value="ECO:0007669"/>
    <property type="project" value="UniProtKB-UniRule"/>
</dbReference>
<dbReference type="FunFam" id="2.60.40.60:FF:000020">
    <property type="entry name" value="Dachsous cadherin-related 1b"/>
    <property type="match status" value="5"/>
</dbReference>
<evidence type="ECO:0000313" key="25">
    <source>
        <dbReference type="Proteomes" id="UP001160148"/>
    </source>
</evidence>
<evidence type="ECO:0000259" key="23">
    <source>
        <dbReference type="PROSITE" id="PS50268"/>
    </source>
</evidence>
<comment type="subunit">
    <text evidence="13">Heterophilic interaction with FAT4; this interaction affects their respective protein levels.</text>
</comment>
<gene>
    <name evidence="24" type="ORF">MEUPH1_LOCUS5410</name>
</gene>
<dbReference type="InterPro" id="IPR013320">
    <property type="entry name" value="ConA-like_dom_sf"/>
</dbReference>
<feature type="domain" description="EGF-like" evidence="22">
    <location>
        <begin position="3859"/>
        <end position="3895"/>
    </location>
</feature>
<evidence type="ECO:0000256" key="1">
    <source>
        <dbReference type="ARBA" id="ARBA00004251"/>
    </source>
</evidence>
<feature type="domain" description="Cadherin" evidence="23">
    <location>
        <begin position="2259"/>
        <end position="2363"/>
    </location>
</feature>
<dbReference type="InterPro" id="IPR050174">
    <property type="entry name" value="Protocadherin/Cadherin-CA"/>
</dbReference>
<comment type="subcellular location">
    <subcellularLocation>
        <location evidence="1">Cell membrane</location>
        <topology evidence="1">Single-pass type I membrane protein</topology>
    </subcellularLocation>
</comment>
<evidence type="ECO:0000256" key="15">
    <source>
        <dbReference type="ARBA" id="ARBA00079083"/>
    </source>
</evidence>
<dbReference type="SMART" id="SM00282">
    <property type="entry name" value="LamG"/>
    <property type="match status" value="2"/>
</dbReference>
<dbReference type="SUPFAM" id="SSF49313">
    <property type="entry name" value="Cadherin-like"/>
    <property type="match status" value="34"/>
</dbReference>
<feature type="domain" description="Cadherin" evidence="23">
    <location>
        <begin position="2882"/>
        <end position="2992"/>
    </location>
</feature>
<dbReference type="FunFam" id="2.60.40.60:FF:000118">
    <property type="entry name" value="protocadherin Fat 4"/>
    <property type="match status" value="1"/>
</dbReference>
<dbReference type="FunFam" id="2.60.40.60:FF:000080">
    <property type="entry name" value="FAT atypical cadherin 1"/>
    <property type="match status" value="1"/>
</dbReference>
<dbReference type="Pfam" id="PF02210">
    <property type="entry name" value="Laminin_G_2"/>
    <property type="match status" value="1"/>
</dbReference>
<feature type="compositionally biased region" description="Polar residues" evidence="18">
    <location>
        <begin position="4714"/>
        <end position="4725"/>
    </location>
</feature>
<evidence type="ECO:0000256" key="18">
    <source>
        <dbReference type="SAM" id="MobiDB-lite"/>
    </source>
</evidence>
<keyword evidence="5 20" id="KW-0732">Signal</keyword>
<feature type="domain" description="Cadherin" evidence="23">
    <location>
        <begin position="1833"/>
        <end position="1937"/>
    </location>
</feature>
<evidence type="ECO:0000256" key="20">
    <source>
        <dbReference type="SAM" id="SignalP"/>
    </source>
</evidence>
<dbReference type="SMART" id="SM00112">
    <property type="entry name" value="CA"/>
    <property type="match status" value="34"/>
</dbReference>
<dbReference type="PROSITE" id="PS50268">
    <property type="entry name" value="CADHERIN_2"/>
    <property type="match status" value="33"/>
</dbReference>
<feature type="region of interest" description="Disordered" evidence="18">
    <location>
        <begin position="4631"/>
        <end position="4676"/>
    </location>
</feature>
<dbReference type="GO" id="GO:0035332">
    <property type="term" value="P:positive regulation of hippo signaling"/>
    <property type="evidence" value="ECO:0007669"/>
    <property type="project" value="UniProtKB-ARBA"/>
</dbReference>
<feature type="domain" description="Cadherin" evidence="23">
    <location>
        <begin position="1305"/>
        <end position="1409"/>
    </location>
</feature>
<dbReference type="FunFam" id="2.60.40.60:FF:000007">
    <property type="entry name" value="Protocadherin alpha 2"/>
    <property type="match status" value="1"/>
</dbReference>
<dbReference type="Gene3D" id="2.60.120.200">
    <property type="match status" value="2"/>
</dbReference>
<feature type="compositionally biased region" description="Low complexity" evidence="18">
    <location>
        <begin position="4892"/>
        <end position="4930"/>
    </location>
</feature>
<feature type="domain" description="Cadherin" evidence="23">
    <location>
        <begin position="2469"/>
        <end position="2569"/>
    </location>
</feature>
<evidence type="ECO:0000259" key="21">
    <source>
        <dbReference type="PROSITE" id="PS50025"/>
    </source>
</evidence>
<keyword evidence="10 19" id="KW-0472">Membrane</keyword>
<feature type="domain" description="Laminin G" evidence="21">
    <location>
        <begin position="3975"/>
        <end position="4176"/>
    </location>
</feature>
<feature type="domain" description="Laminin G" evidence="21">
    <location>
        <begin position="4239"/>
        <end position="4422"/>
    </location>
</feature>
<dbReference type="FunFam" id="2.10.25.10:FF:000012">
    <property type="entry name" value="Delta-like protein"/>
    <property type="match status" value="1"/>
</dbReference>
<feature type="compositionally biased region" description="Low complexity" evidence="18">
    <location>
        <begin position="4831"/>
        <end position="4843"/>
    </location>
</feature>
<feature type="domain" description="Cadherin" evidence="23">
    <location>
        <begin position="3202"/>
        <end position="3305"/>
    </location>
</feature>
<dbReference type="PROSITE" id="PS50026">
    <property type="entry name" value="EGF_3"/>
    <property type="match status" value="3"/>
</dbReference>
<evidence type="ECO:0000256" key="13">
    <source>
        <dbReference type="ARBA" id="ARBA00062150"/>
    </source>
</evidence>
<dbReference type="Pfam" id="PF25374">
    <property type="entry name" value="Cadherin_FAT4_N"/>
    <property type="match status" value="1"/>
</dbReference>
<feature type="compositionally biased region" description="Low complexity" evidence="18">
    <location>
        <begin position="4766"/>
        <end position="4791"/>
    </location>
</feature>
<feature type="domain" description="Cadherin" evidence="23">
    <location>
        <begin position="3099"/>
        <end position="3201"/>
    </location>
</feature>
<feature type="domain" description="Cadherin" evidence="23">
    <location>
        <begin position="1730"/>
        <end position="1832"/>
    </location>
</feature>
<dbReference type="PRINTS" id="PR00205">
    <property type="entry name" value="CADHERIN"/>
</dbReference>
<dbReference type="InterPro" id="IPR015919">
    <property type="entry name" value="Cadherin-like_sf"/>
</dbReference>
<feature type="domain" description="Cadherin" evidence="23">
    <location>
        <begin position="987"/>
        <end position="1090"/>
    </location>
</feature>
<feature type="domain" description="Cadherin" evidence="23">
    <location>
        <begin position="3306"/>
        <end position="3411"/>
    </location>
</feature>